<dbReference type="Proteomes" id="UP000321787">
    <property type="component" value="Unassembled WGS sequence"/>
</dbReference>
<gene>
    <name evidence="1" type="ORF">AFI02nite_32310</name>
</gene>
<sequence length="45" mass="5147">MTKDKFLAKMVIAYMQSHGQAPTEQHLEGWADLYVELCAYGDQEV</sequence>
<dbReference type="EMBL" id="BJTZ01000026">
    <property type="protein sequence ID" value="GEK15195.1"/>
    <property type="molecule type" value="Genomic_DNA"/>
</dbReference>
<evidence type="ECO:0000313" key="2">
    <source>
        <dbReference type="Proteomes" id="UP000321787"/>
    </source>
</evidence>
<accession>A0A510UQS7</accession>
<protein>
    <submittedName>
        <fullName evidence="1">Uncharacterized protein</fullName>
    </submittedName>
</protein>
<dbReference type="AlphaFoldDB" id="A0A510UQS7"/>
<name>A0A510UQS7_ALIFS</name>
<proteinExistence type="predicted"/>
<reference evidence="1 2" key="1">
    <citation type="submission" date="2019-07" db="EMBL/GenBank/DDBJ databases">
        <title>Whole genome shotgun sequence of Aliivibrio fischeri NBRC 101058.</title>
        <authorList>
            <person name="Hosoyama A."/>
            <person name="Uohara A."/>
            <person name="Ohji S."/>
            <person name="Ichikawa N."/>
        </authorList>
    </citation>
    <scope>NUCLEOTIDE SEQUENCE [LARGE SCALE GENOMIC DNA]</scope>
    <source>
        <strain evidence="1 2">NBRC 101058</strain>
    </source>
</reference>
<dbReference type="RefSeq" id="WP_186809464.1">
    <property type="nucleotide sequence ID" value="NZ_BJTZ01000026.1"/>
</dbReference>
<evidence type="ECO:0000313" key="1">
    <source>
        <dbReference type="EMBL" id="GEK15195.1"/>
    </source>
</evidence>
<comment type="caution">
    <text evidence="1">The sequence shown here is derived from an EMBL/GenBank/DDBJ whole genome shotgun (WGS) entry which is preliminary data.</text>
</comment>
<organism evidence="1 2">
    <name type="scientific">Aliivibrio fischeri</name>
    <name type="common">Vibrio fischeri</name>
    <dbReference type="NCBI Taxonomy" id="668"/>
    <lineage>
        <taxon>Bacteria</taxon>
        <taxon>Pseudomonadati</taxon>
        <taxon>Pseudomonadota</taxon>
        <taxon>Gammaproteobacteria</taxon>
        <taxon>Vibrionales</taxon>
        <taxon>Vibrionaceae</taxon>
        <taxon>Aliivibrio</taxon>
    </lineage>
</organism>